<feature type="transmembrane region" description="Helical" evidence="1">
    <location>
        <begin position="20"/>
        <end position="42"/>
    </location>
</feature>
<protein>
    <submittedName>
        <fullName evidence="2">Uncharacterized protein</fullName>
    </submittedName>
</protein>
<keyword evidence="1" id="KW-0812">Transmembrane</keyword>
<sequence length="101" mass="11239">MCRKKLNEVTHTENYLETLVIMQNSMLLVLFGILALAFVAIAQEEFYHGESGDDVEVSASNIASSLGIDGSTLYEDLLRIRDQVVPLAEQYSNSNNNNNNN</sequence>
<name>A0A226EP67_FOLCA</name>
<dbReference type="Proteomes" id="UP000198287">
    <property type="component" value="Unassembled WGS sequence"/>
</dbReference>
<proteinExistence type="predicted"/>
<dbReference type="EMBL" id="LNIX01000002">
    <property type="protein sequence ID" value="OXA59008.1"/>
    <property type="molecule type" value="Genomic_DNA"/>
</dbReference>
<keyword evidence="1" id="KW-0472">Membrane</keyword>
<evidence type="ECO:0000313" key="3">
    <source>
        <dbReference type="Proteomes" id="UP000198287"/>
    </source>
</evidence>
<organism evidence="2 3">
    <name type="scientific">Folsomia candida</name>
    <name type="common">Springtail</name>
    <dbReference type="NCBI Taxonomy" id="158441"/>
    <lineage>
        <taxon>Eukaryota</taxon>
        <taxon>Metazoa</taxon>
        <taxon>Ecdysozoa</taxon>
        <taxon>Arthropoda</taxon>
        <taxon>Hexapoda</taxon>
        <taxon>Collembola</taxon>
        <taxon>Entomobryomorpha</taxon>
        <taxon>Isotomoidea</taxon>
        <taxon>Isotomidae</taxon>
        <taxon>Proisotominae</taxon>
        <taxon>Folsomia</taxon>
    </lineage>
</organism>
<evidence type="ECO:0000256" key="1">
    <source>
        <dbReference type="SAM" id="Phobius"/>
    </source>
</evidence>
<comment type="caution">
    <text evidence="2">The sequence shown here is derived from an EMBL/GenBank/DDBJ whole genome shotgun (WGS) entry which is preliminary data.</text>
</comment>
<dbReference type="AlphaFoldDB" id="A0A226EP67"/>
<keyword evidence="3" id="KW-1185">Reference proteome</keyword>
<accession>A0A226EP67</accession>
<reference evidence="2 3" key="1">
    <citation type="submission" date="2015-12" db="EMBL/GenBank/DDBJ databases">
        <title>The genome of Folsomia candida.</title>
        <authorList>
            <person name="Faddeeva A."/>
            <person name="Derks M.F."/>
            <person name="Anvar Y."/>
            <person name="Smit S."/>
            <person name="Van Straalen N."/>
            <person name="Roelofs D."/>
        </authorList>
    </citation>
    <scope>NUCLEOTIDE SEQUENCE [LARGE SCALE GENOMIC DNA]</scope>
    <source>
        <strain evidence="2 3">VU population</strain>
        <tissue evidence="2">Whole body</tissue>
    </source>
</reference>
<evidence type="ECO:0000313" key="2">
    <source>
        <dbReference type="EMBL" id="OXA59008.1"/>
    </source>
</evidence>
<keyword evidence="1" id="KW-1133">Transmembrane helix</keyword>
<gene>
    <name evidence="2" type="ORF">Fcan01_05863</name>
</gene>